<name>A0A975BEY6_9BACT</name>
<organism evidence="1 2">
    <name type="scientific">Desulfonema magnum</name>
    <dbReference type="NCBI Taxonomy" id="45655"/>
    <lineage>
        <taxon>Bacteria</taxon>
        <taxon>Pseudomonadati</taxon>
        <taxon>Thermodesulfobacteriota</taxon>
        <taxon>Desulfobacteria</taxon>
        <taxon>Desulfobacterales</taxon>
        <taxon>Desulfococcaceae</taxon>
        <taxon>Desulfonema</taxon>
    </lineage>
</organism>
<reference evidence="1" key="1">
    <citation type="journal article" date="2021" name="Microb. Physiol.">
        <title>Proteogenomic Insights into the Physiology of Marine, Sulfate-Reducing, Filamentous Desulfonema limicola and Desulfonema magnum.</title>
        <authorList>
            <person name="Schnaars V."/>
            <person name="Wohlbrand L."/>
            <person name="Scheve S."/>
            <person name="Hinrichs C."/>
            <person name="Reinhardt R."/>
            <person name="Rabus R."/>
        </authorList>
    </citation>
    <scope>NUCLEOTIDE SEQUENCE</scope>
    <source>
        <strain evidence="1">4be13</strain>
    </source>
</reference>
<dbReference type="AlphaFoldDB" id="A0A975BEY6"/>
<dbReference type="KEGG" id="dmm:dnm_000600"/>
<dbReference type="EMBL" id="CP061800">
    <property type="protein sequence ID" value="QTA84068.1"/>
    <property type="molecule type" value="Genomic_DNA"/>
</dbReference>
<proteinExistence type="predicted"/>
<dbReference type="RefSeq" id="WP_207680705.1">
    <property type="nucleotide sequence ID" value="NZ_CP061800.1"/>
</dbReference>
<dbReference type="Proteomes" id="UP000663722">
    <property type="component" value="Chromosome"/>
</dbReference>
<protein>
    <submittedName>
        <fullName evidence="1">Uncharacterized protein</fullName>
    </submittedName>
</protein>
<gene>
    <name evidence="1" type="ORF">dnm_000600</name>
</gene>
<sequence>MIQSHATISIEELVNVLEPLIRRVVREELAEAIEKKPDIFYIEPDTPLYEDMLEIRERKRENDIELYSHKEVWNE</sequence>
<evidence type="ECO:0000313" key="2">
    <source>
        <dbReference type="Proteomes" id="UP000663722"/>
    </source>
</evidence>
<keyword evidence="2" id="KW-1185">Reference proteome</keyword>
<accession>A0A975BEY6</accession>
<evidence type="ECO:0000313" key="1">
    <source>
        <dbReference type="EMBL" id="QTA84068.1"/>
    </source>
</evidence>